<dbReference type="InterPro" id="IPR029045">
    <property type="entry name" value="ClpP/crotonase-like_dom_sf"/>
</dbReference>
<organism evidence="4 5">
    <name type="scientific">Sulfobacillus benefaciens</name>
    <dbReference type="NCBI Taxonomy" id="453960"/>
    <lineage>
        <taxon>Bacteria</taxon>
        <taxon>Bacillati</taxon>
        <taxon>Bacillota</taxon>
        <taxon>Clostridia</taxon>
        <taxon>Eubacteriales</taxon>
        <taxon>Clostridiales Family XVII. Incertae Sedis</taxon>
        <taxon>Sulfobacillus</taxon>
    </lineage>
</organism>
<comment type="caution">
    <text evidence="4">The sequence shown here is derived from an EMBL/GenBank/DDBJ whole genome shotgun (WGS) entry which is preliminary data.</text>
</comment>
<dbReference type="PANTHER" id="PTHR11941:SF133">
    <property type="entry name" value="1,2-EPOXYPHENYLACETYL-COA ISOMERASE"/>
    <property type="match status" value="1"/>
</dbReference>
<keyword evidence="2" id="KW-0456">Lyase</keyword>
<dbReference type="InterPro" id="IPR014748">
    <property type="entry name" value="Enoyl-CoA_hydra_C"/>
</dbReference>
<dbReference type="SUPFAM" id="SSF52096">
    <property type="entry name" value="ClpP/crotonase"/>
    <property type="match status" value="1"/>
</dbReference>
<reference evidence="4 5" key="1">
    <citation type="journal article" date="2014" name="BMC Genomics">
        <title>Comparison of environmental and isolate Sulfobacillus genomes reveals diverse carbon, sulfur, nitrogen, and hydrogen metabolisms.</title>
        <authorList>
            <person name="Justice N.B."/>
            <person name="Norman A."/>
            <person name="Brown C.T."/>
            <person name="Singh A."/>
            <person name="Thomas B.C."/>
            <person name="Banfield J.F."/>
        </authorList>
    </citation>
    <scope>NUCLEOTIDE SEQUENCE [LARGE SCALE GENOMIC DNA]</scope>
    <source>
        <strain evidence="4">AMDSBA4</strain>
    </source>
</reference>
<evidence type="ECO:0000313" key="5">
    <source>
        <dbReference type="Proteomes" id="UP000242972"/>
    </source>
</evidence>
<accession>A0A2T2XKL8</accession>
<gene>
    <name evidence="4" type="ORF">C7B46_02415</name>
</gene>
<sequence length="259" mass="27753">MAAAELLVEQKGSVAWVTLNRPEVLNALSEEIVDGITTTMNKIALDESIKGVVIKGAGRAFCTGGDVRAMQAANPDIVEEYVGRLNQAVLALKHLAKPVVAQVHGFCVGAGFNLALACDLIVAAEDAKFVMSFVQVGLISDGGGMYFLPRLLGPHKAKELLFLGDPISASEARDLGIVNRVVPSEQLQSATEALMDRLVHGPGLAIGQMKLLADKSFSSTLEEMLRAEQATQPHMVASHDHKEGVTAFLEKRRPQFEGR</sequence>
<dbReference type="Proteomes" id="UP000242972">
    <property type="component" value="Unassembled WGS sequence"/>
</dbReference>
<dbReference type="GO" id="GO:0006635">
    <property type="term" value="P:fatty acid beta-oxidation"/>
    <property type="evidence" value="ECO:0007669"/>
    <property type="project" value="TreeGrafter"/>
</dbReference>
<evidence type="ECO:0000256" key="3">
    <source>
        <dbReference type="RuleBase" id="RU003707"/>
    </source>
</evidence>
<dbReference type="InterPro" id="IPR018376">
    <property type="entry name" value="Enoyl-CoA_hyd/isom_CS"/>
</dbReference>
<evidence type="ECO:0000256" key="1">
    <source>
        <dbReference type="ARBA" id="ARBA00005254"/>
    </source>
</evidence>
<dbReference type="InterPro" id="IPR001753">
    <property type="entry name" value="Enoyl-CoA_hydra/iso"/>
</dbReference>
<protein>
    <submittedName>
        <fullName evidence="4">Enoyl-CoA hydratase</fullName>
    </submittedName>
</protein>
<dbReference type="GO" id="GO:0016829">
    <property type="term" value="F:lyase activity"/>
    <property type="evidence" value="ECO:0007669"/>
    <property type="project" value="UniProtKB-KW"/>
</dbReference>
<comment type="similarity">
    <text evidence="1 3">Belongs to the enoyl-CoA hydratase/isomerase family.</text>
</comment>
<proteinExistence type="inferred from homology"/>
<evidence type="ECO:0000313" key="4">
    <source>
        <dbReference type="EMBL" id="PSR35031.1"/>
    </source>
</evidence>
<dbReference type="Pfam" id="PF00378">
    <property type="entry name" value="ECH_1"/>
    <property type="match status" value="1"/>
</dbReference>
<dbReference type="EMBL" id="PXYW01000004">
    <property type="protein sequence ID" value="PSR35031.1"/>
    <property type="molecule type" value="Genomic_DNA"/>
</dbReference>
<evidence type="ECO:0000256" key="2">
    <source>
        <dbReference type="ARBA" id="ARBA00023239"/>
    </source>
</evidence>
<dbReference type="PANTHER" id="PTHR11941">
    <property type="entry name" value="ENOYL-COA HYDRATASE-RELATED"/>
    <property type="match status" value="1"/>
</dbReference>
<dbReference type="CDD" id="cd06558">
    <property type="entry name" value="crotonase-like"/>
    <property type="match status" value="1"/>
</dbReference>
<dbReference type="PROSITE" id="PS00166">
    <property type="entry name" value="ENOYL_COA_HYDRATASE"/>
    <property type="match status" value="1"/>
</dbReference>
<dbReference type="AlphaFoldDB" id="A0A2T2XKL8"/>
<dbReference type="Gene3D" id="1.10.12.10">
    <property type="entry name" value="Lyase 2-enoyl-coa Hydratase, Chain A, domain 2"/>
    <property type="match status" value="1"/>
</dbReference>
<name>A0A2T2XKL8_9FIRM</name>
<dbReference type="Gene3D" id="3.90.226.10">
    <property type="entry name" value="2-enoyl-CoA Hydratase, Chain A, domain 1"/>
    <property type="match status" value="1"/>
</dbReference>